<dbReference type="AlphaFoldDB" id="A0A6P8HSH3"/>
<organism evidence="2 3">
    <name type="scientific">Actinia tenebrosa</name>
    <name type="common">Australian red waratah sea anemone</name>
    <dbReference type="NCBI Taxonomy" id="6105"/>
    <lineage>
        <taxon>Eukaryota</taxon>
        <taxon>Metazoa</taxon>
        <taxon>Cnidaria</taxon>
        <taxon>Anthozoa</taxon>
        <taxon>Hexacorallia</taxon>
        <taxon>Actiniaria</taxon>
        <taxon>Actiniidae</taxon>
        <taxon>Actinia</taxon>
    </lineage>
</organism>
<evidence type="ECO:0000256" key="1">
    <source>
        <dbReference type="SAM" id="SignalP"/>
    </source>
</evidence>
<feature type="chain" id="PRO_5028193474" evidence="1">
    <location>
        <begin position="25"/>
        <end position="225"/>
    </location>
</feature>
<name>A0A6P8HSH3_ACTTE</name>
<feature type="signal peptide" evidence="1">
    <location>
        <begin position="1"/>
        <end position="24"/>
    </location>
</feature>
<dbReference type="InParanoid" id="A0A6P8HSH3"/>
<dbReference type="GeneID" id="116292438"/>
<sequence length="225" mass="26385">MTYKVVKSALWVLFFALLAQNTKQAPLTSKPVDKAKPNNVNKYKIYIIQPNHNVTLEEDLVIDTRRGTEIFLIPKHKLEVFKDFSKKLDIIFDGKRKTCYVSRQQLFEARPVALKSLMENKSIYTNDDLVSKDTTTWKVDAVFTHRSLLSEKMAALCARSSIYWIQKIKGTGSVIQSRDTEFFKDPRSLCVSYLCWYVTEYRIVTYWGRRILHSRKVKRCRRIVC</sequence>
<reference evidence="3" key="1">
    <citation type="submission" date="2025-08" db="UniProtKB">
        <authorList>
            <consortium name="RefSeq"/>
        </authorList>
    </citation>
    <scope>IDENTIFICATION</scope>
    <source>
        <tissue evidence="3">Tentacle</tissue>
    </source>
</reference>
<keyword evidence="1" id="KW-0732">Signal</keyword>
<dbReference type="OrthoDB" id="10309397at2759"/>
<dbReference type="RefSeq" id="XP_031555622.1">
    <property type="nucleotide sequence ID" value="XM_031699762.1"/>
</dbReference>
<gene>
    <name evidence="3" type="primary">LOC116292438</name>
</gene>
<proteinExistence type="predicted"/>
<dbReference type="KEGG" id="aten:116292438"/>
<keyword evidence="2" id="KW-1185">Reference proteome</keyword>
<accession>A0A6P8HSH3</accession>
<dbReference type="Proteomes" id="UP000515163">
    <property type="component" value="Unplaced"/>
</dbReference>
<protein>
    <submittedName>
        <fullName evidence="3">Uncharacterized protein LOC116292438 isoform X1</fullName>
    </submittedName>
</protein>
<evidence type="ECO:0000313" key="2">
    <source>
        <dbReference type="Proteomes" id="UP000515163"/>
    </source>
</evidence>
<evidence type="ECO:0000313" key="3">
    <source>
        <dbReference type="RefSeq" id="XP_031555622.1"/>
    </source>
</evidence>